<dbReference type="STRING" id="2769.R7QKZ6"/>
<dbReference type="SUPFAM" id="SSF81811">
    <property type="entry name" value="Helical domain of Sec23/24"/>
    <property type="match status" value="1"/>
</dbReference>
<dbReference type="InterPro" id="IPR036174">
    <property type="entry name" value="Znf_Sec23_Sec24_sf"/>
</dbReference>
<dbReference type="Gene3D" id="3.40.20.10">
    <property type="entry name" value="Severin"/>
    <property type="match status" value="1"/>
</dbReference>
<dbReference type="GO" id="GO:0090110">
    <property type="term" value="P:COPII-coated vesicle cargo loading"/>
    <property type="evidence" value="ECO:0007669"/>
    <property type="project" value="TreeGrafter"/>
</dbReference>
<dbReference type="InterPro" id="IPR029006">
    <property type="entry name" value="ADF-H/Gelsolin-like_dom_sf"/>
</dbReference>
<keyword evidence="3" id="KW-0653">Protein transport</keyword>
<dbReference type="PANTHER" id="PTHR13803:SF4">
    <property type="entry name" value="SECRETORY 24CD, ISOFORM C"/>
    <property type="match status" value="1"/>
</dbReference>
<protein>
    <submittedName>
        <fullName evidence="9">Protein transport protein Sec24-like</fullName>
    </submittedName>
</protein>
<dbReference type="GO" id="GO:0008270">
    <property type="term" value="F:zinc ion binding"/>
    <property type="evidence" value="ECO:0007669"/>
    <property type="project" value="InterPro"/>
</dbReference>
<dbReference type="InterPro" id="IPR012990">
    <property type="entry name" value="Beta-sandwich_Sec23_24"/>
</dbReference>
<dbReference type="GO" id="GO:0006886">
    <property type="term" value="P:intracellular protein transport"/>
    <property type="evidence" value="ECO:0007669"/>
    <property type="project" value="InterPro"/>
</dbReference>
<dbReference type="Pfam" id="PF08033">
    <property type="entry name" value="Sec23_BS"/>
    <property type="match status" value="1"/>
</dbReference>
<dbReference type="KEGG" id="ccp:CHC_T00008667001"/>
<feature type="region of interest" description="Disordered" evidence="4">
    <location>
        <begin position="1"/>
        <end position="259"/>
    </location>
</feature>
<evidence type="ECO:0000313" key="10">
    <source>
        <dbReference type="Proteomes" id="UP000012073"/>
    </source>
</evidence>
<dbReference type="Gene3D" id="3.40.50.410">
    <property type="entry name" value="von Willebrand factor, type A domain"/>
    <property type="match status" value="1"/>
</dbReference>
<dbReference type="SUPFAM" id="SSF82754">
    <property type="entry name" value="C-terminal, gelsolin-like domain of Sec23/24"/>
    <property type="match status" value="1"/>
</dbReference>
<dbReference type="SUPFAM" id="SSF53300">
    <property type="entry name" value="vWA-like"/>
    <property type="match status" value="1"/>
</dbReference>
<evidence type="ECO:0000256" key="4">
    <source>
        <dbReference type="SAM" id="MobiDB-lite"/>
    </source>
</evidence>
<dbReference type="SUPFAM" id="SSF82919">
    <property type="entry name" value="Zn-finger domain of Sec23/24"/>
    <property type="match status" value="1"/>
</dbReference>
<dbReference type="InterPro" id="IPR006896">
    <property type="entry name" value="Sec23/24_trunk_dom"/>
</dbReference>
<dbReference type="InterPro" id="IPR050550">
    <property type="entry name" value="SEC23_SEC24_subfamily"/>
</dbReference>
<dbReference type="Gene3D" id="2.30.30.380">
    <property type="entry name" value="Zn-finger domain of Sec23/24"/>
    <property type="match status" value="1"/>
</dbReference>
<dbReference type="Pfam" id="PF04811">
    <property type="entry name" value="Sec23_trunk"/>
    <property type="match status" value="1"/>
</dbReference>
<dbReference type="GeneID" id="17326826"/>
<dbReference type="Proteomes" id="UP000012073">
    <property type="component" value="Unassembled WGS sequence"/>
</dbReference>
<dbReference type="EMBL" id="HG002011">
    <property type="protein sequence ID" value="CDF39192.1"/>
    <property type="molecule type" value="Genomic_DNA"/>
</dbReference>
<dbReference type="PhylomeDB" id="R7QKZ6"/>
<dbReference type="Pfam" id="PF04815">
    <property type="entry name" value="Sec23_helical"/>
    <property type="match status" value="1"/>
</dbReference>
<dbReference type="InterPro" id="IPR006895">
    <property type="entry name" value="Znf_Sec23_Sec24"/>
</dbReference>
<dbReference type="Gene3D" id="1.20.120.730">
    <property type="entry name" value="Sec23/Sec24 helical domain"/>
    <property type="match status" value="1"/>
</dbReference>
<evidence type="ECO:0000259" key="8">
    <source>
        <dbReference type="Pfam" id="PF08033"/>
    </source>
</evidence>
<dbReference type="SUPFAM" id="SSF81995">
    <property type="entry name" value="beta-sandwich domain of Sec23/24"/>
    <property type="match status" value="1"/>
</dbReference>
<evidence type="ECO:0000313" key="9">
    <source>
        <dbReference type="EMBL" id="CDF39192.1"/>
    </source>
</evidence>
<evidence type="ECO:0000256" key="1">
    <source>
        <dbReference type="ARBA" id="ARBA00008334"/>
    </source>
</evidence>
<dbReference type="InterPro" id="IPR006900">
    <property type="entry name" value="Sec23/24_helical_dom"/>
</dbReference>
<feature type="domain" description="Sec23/Sec24 beta-sandwich" evidence="8">
    <location>
        <begin position="689"/>
        <end position="785"/>
    </location>
</feature>
<dbReference type="InterPro" id="IPR036175">
    <property type="entry name" value="Sec23/24_helical_dom_sf"/>
</dbReference>
<dbReference type="PANTHER" id="PTHR13803">
    <property type="entry name" value="SEC24-RELATED PROTEIN"/>
    <property type="match status" value="1"/>
</dbReference>
<name>R7QKZ6_CHOCR</name>
<accession>R7QKZ6</accession>
<feature type="compositionally biased region" description="Pro residues" evidence="4">
    <location>
        <begin position="52"/>
        <end position="62"/>
    </location>
</feature>
<feature type="compositionally biased region" description="Low complexity" evidence="4">
    <location>
        <begin position="232"/>
        <end position="244"/>
    </location>
</feature>
<proteinExistence type="inferred from homology"/>
<dbReference type="GO" id="GO:0070971">
    <property type="term" value="C:endoplasmic reticulum exit site"/>
    <property type="evidence" value="ECO:0007669"/>
    <property type="project" value="TreeGrafter"/>
</dbReference>
<dbReference type="Gene3D" id="2.60.40.1670">
    <property type="entry name" value="beta-sandwich domain of Sec23/24"/>
    <property type="match status" value="1"/>
</dbReference>
<reference evidence="10" key="1">
    <citation type="journal article" date="2013" name="Proc. Natl. Acad. Sci. U.S.A.">
        <title>Genome structure and metabolic features in the red seaweed Chondrus crispus shed light on evolution of the Archaeplastida.</title>
        <authorList>
            <person name="Collen J."/>
            <person name="Porcel B."/>
            <person name="Carre W."/>
            <person name="Ball S.G."/>
            <person name="Chaparro C."/>
            <person name="Tonon T."/>
            <person name="Barbeyron T."/>
            <person name="Michel G."/>
            <person name="Noel B."/>
            <person name="Valentin K."/>
            <person name="Elias M."/>
            <person name="Artiguenave F."/>
            <person name="Arun A."/>
            <person name="Aury J.M."/>
            <person name="Barbosa-Neto J.F."/>
            <person name="Bothwell J.H."/>
            <person name="Bouget F.Y."/>
            <person name="Brillet L."/>
            <person name="Cabello-Hurtado F."/>
            <person name="Capella-Gutierrez S."/>
            <person name="Charrier B."/>
            <person name="Cladiere L."/>
            <person name="Cock J.M."/>
            <person name="Coelho S.M."/>
            <person name="Colleoni C."/>
            <person name="Czjzek M."/>
            <person name="Da Silva C."/>
            <person name="Delage L."/>
            <person name="Denoeud F."/>
            <person name="Deschamps P."/>
            <person name="Dittami S.M."/>
            <person name="Gabaldon T."/>
            <person name="Gachon C.M."/>
            <person name="Groisillier A."/>
            <person name="Herve C."/>
            <person name="Jabbari K."/>
            <person name="Katinka M."/>
            <person name="Kloareg B."/>
            <person name="Kowalczyk N."/>
            <person name="Labadie K."/>
            <person name="Leblanc C."/>
            <person name="Lopez P.J."/>
            <person name="McLachlan D.H."/>
            <person name="Meslet-Cladiere L."/>
            <person name="Moustafa A."/>
            <person name="Nehr Z."/>
            <person name="Nyvall Collen P."/>
            <person name="Panaud O."/>
            <person name="Partensky F."/>
            <person name="Poulain J."/>
            <person name="Rensing S.A."/>
            <person name="Rousvoal S."/>
            <person name="Samson G."/>
            <person name="Symeonidi A."/>
            <person name="Weissenbach J."/>
            <person name="Zambounis A."/>
            <person name="Wincker P."/>
            <person name="Boyen C."/>
        </authorList>
    </citation>
    <scope>NUCLEOTIDE SEQUENCE [LARGE SCALE GENOMIC DNA]</scope>
    <source>
        <strain evidence="10">cv. Stackhouse</strain>
    </source>
</reference>
<sequence length="1116" mass="117694">MQSHDPRYAPPGRAPYQGPPSAAMAGPQPPSGPPMQRPMPPGQPPQQHGRPMPRPQQRPMPPQAYSGTGQSIPQQPGMYGAPPPNQQPNGHMSRGMPQAQQPPIPQPARPMYQPPSGPGVRPPYPGSAAAAMPPQQVPGQPPQQMGGYPQPMRPGYPSPPTTASPPGPRSVPGPGSYGAPPPQGAAIGGYAPPRPGTGMRPVPPTGSARPVPPGYTNPAAPQPNGALPYPPAQQEAQPTQAPQQKIQPASMPRPCALEKPVGTPRDYYHRGMSLGASSGSMPILPNSNSDVITVDDGSARLRFMRMTTNSIGSEPSLMSKSGVPLAVVMQPFANTVPGEAPVPVVDFSNPHVGGPLRCERCYGYANPGFKFMSGGSQFQCNLCYHTNTTPTEHFSAISPATGQRMDADTRHELRVGSVDYIVGSKDYLSRPPKPACYLFAIDVSHGAVASGLASAAMMSIKSVIGAGLLPGSREGARVAIMTFDKTLHFFDGRGADEGKTVTVQYVPDVMDPFVPTGGGGLFLTPAQAIVAVDTARETHGLDAGQQNPNATVKATSAESALGSALEVIKKAFTDCGGKAYVVAGSLPTVGVSKLERRGGGAAGGGEDREMGLLKEAFPNYEILGCELADVQASVDLFLAPSSVYIDAATLSRVPRACGGRMHLFQGFDPVRDGASLHRALCAAASGPRAFESLLRVRTSPGLEARGEFIGHFGRPQRGDDVAGPVFDADSTLVLELNVTSKLSEDDRGSQNRPYAGTASLYDDACVQCAILFTDCAGRRRIRVHTQFASKTTVLQEVFRHADVDALGSFLSKKAASAALVGGTAFSKACQALTEKTAQMLYVYRKHCTTQSLSGQLILPEALKVLPLLILGLTKSAAFRKSSISMQSGDAVTADERAGSLSFLISGTAADVVAMCYPRMYEIQDLPEEAGVPLPPPANPIVSNGGAMGKGPDGSAEPIAMPNTLPLSSESLTEKRILLIENGMQMVVWLGSMVEKSAAQDVVAQVGGGRLLIRAETAGSGTLTKGLGENGKRVSKVIERICQQRNRLSRPQVVLRNAPGAGGEGKFVMPLLVEDRNAGTHSYVEYLRHVHKRVMEKMANDTAQSDMQTWEMLNHGY</sequence>
<dbReference type="InterPro" id="IPR036465">
    <property type="entry name" value="vWFA_dom_sf"/>
</dbReference>
<dbReference type="AlphaFoldDB" id="R7QKZ6"/>
<dbReference type="GO" id="GO:0000149">
    <property type="term" value="F:SNARE binding"/>
    <property type="evidence" value="ECO:0007669"/>
    <property type="project" value="TreeGrafter"/>
</dbReference>
<feature type="domain" description="Zinc finger Sec23/Sec24-type" evidence="5">
    <location>
        <begin position="355"/>
        <end position="392"/>
    </location>
</feature>
<dbReference type="InterPro" id="IPR036180">
    <property type="entry name" value="Gelsolin-like_dom_sf"/>
</dbReference>
<feature type="compositionally biased region" description="Pro residues" evidence="4">
    <location>
        <begin position="27"/>
        <end position="44"/>
    </location>
</feature>
<feature type="compositionally biased region" description="Pro residues" evidence="4">
    <location>
        <begin position="100"/>
        <end position="125"/>
    </location>
</feature>
<dbReference type="Gramene" id="CDF39192">
    <property type="protein sequence ID" value="CDF39192"/>
    <property type="gene ID" value="CHC_T00008667001"/>
</dbReference>
<keyword evidence="2" id="KW-0813">Transport</keyword>
<dbReference type="OrthoDB" id="49016at2759"/>
<evidence type="ECO:0000256" key="2">
    <source>
        <dbReference type="ARBA" id="ARBA00022448"/>
    </source>
</evidence>
<feature type="compositionally biased region" description="Pro residues" evidence="4">
    <location>
        <begin position="151"/>
        <end position="171"/>
    </location>
</feature>
<evidence type="ECO:0000259" key="7">
    <source>
        <dbReference type="Pfam" id="PF04815"/>
    </source>
</evidence>
<evidence type="ECO:0000256" key="3">
    <source>
        <dbReference type="ARBA" id="ARBA00022927"/>
    </source>
</evidence>
<evidence type="ECO:0000259" key="6">
    <source>
        <dbReference type="Pfam" id="PF04811"/>
    </source>
</evidence>
<evidence type="ECO:0000259" key="5">
    <source>
        <dbReference type="Pfam" id="PF04810"/>
    </source>
</evidence>
<feature type="domain" description="Sec23/Sec24 trunk" evidence="6">
    <location>
        <begin position="432"/>
        <end position="678"/>
    </location>
</feature>
<organism evidence="9 10">
    <name type="scientific">Chondrus crispus</name>
    <name type="common">Carrageen Irish moss</name>
    <name type="synonym">Polymorpha crispa</name>
    <dbReference type="NCBI Taxonomy" id="2769"/>
    <lineage>
        <taxon>Eukaryota</taxon>
        <taxon>Rhodophyta</taxon>
        <taxon>Florideophyceae</taxon>
        <taxon>Rhodymeniophycidae</taxon>
        <taxon>Gigartinales</taxon>
        <taxon>Gigartinaceae</taxon>
        <taxon>Chondrus</taxon>
    </lineage>
</organism>
<dbReference type="Pfam" id="PF04810">
    <property type="entry name" value="zf-Sec23_Sec24"/>
    <property type="match status" value="1"/>
</dbReference>
<gene>
    <name evidence="9" type="ORF">CHC_T00008667001</name>
</gene>
<dbReference type="GO" id="GO:0030127">
    <property type="term" value="C:COPII vesicle coat"/>
    <property type="evidence" value="ECO:0007669"/>
    <property type="project" value="InterPro"/>
</dbReference>
<comment type="similarity">
    <text evidence="1">Belongs to the SEC23/SEC24 family. SEC24 subfamily.</text>
</comment>
<feature type="compositionally biased region" description="Polar residues" evidence="4">
    <location>
        <begin position="65"/>
        <end position="74"/>
    </location>
</feature>
<feature type="domain" description="Sec23/Sec24 helical" evidence="7">
    <location>
        <begin position="802"/>
        <end position="887"/>
    </location>
</feature>
<dbReference type="OMA" id="INPFMTF"/>
<keyword evidence="10" id="KW-1185">Reference proteome</keyword>
<dbReference type="RefSeq" id="XP_005719103.1">
    <property type="nucleotide sequence ID" value="XM_005719046.1"/>
</dbReference>